<organism evidence="2 3">
    <name type="scientific">Antrodiella citrinella</name>
    <dbReference type="NCBI Taxonomy" id="2447956"/>
    <lineage>
        <taxon>Eukaryota</taxon>
        <taxon>Fungi</taxon>
        <taxon>Dikarya</taxon>
        <taxon>Basidiomycota</taxon>
        <taxon>Agaricomycotina</taxon>
        <taxon>Agaricomycetes</taxon>
        <taxon>Polyporales</taxon>
        <taxon>Steccherinaceae</taxon>
        <taxon>Antrodiella</taxon>
    </lineage>
</organism>
<accession>A0A4S4MH95</accession>
<feature type="compositionally biased region" description="Acidic residues" evidence="1">
    <location>
        <begin position="704"/>
        <end position="730"/>
    </location>
</feature>
<evidence type="ECO:0008006" key="4">
    <source>
        <dbReference type="Google" id="ProtNLM"/>
    </source>
</evidence>
<feature type="compositionally biased region" description="Low complexity" evidence="1">
    <location>
        <begin position="394"/>
        <end position="405"/>
    </location>
</feature>
<evidence type="ECO:0000256" key="1">
    <source>
        <dbReference type="SAM" id="MobiDB-lite"/>
    </source>
</evidence>
<dbReference type="Proteomes" id="UP000308730">
    <property type="component" value="Unassembled WGS sequence"/>
</dbReference>
<keyword evidence="3" id="KW-1185">Reference proteome</keyword>
<comment type="caution">
    <text evidence="2">The sequence shown here is derived from an EMBL/GenBank/DDBJ whole genome shotgun (WGS) entry which is preliminary data.</text>
</comment>
<protein>
    <recommendedName>
        <fullName evidence="4">CxC2-like cysteine cluster KDZ transposase-associated domain-containing protein</fullName>
    </recommendedName>
</protein>
<dbReference type="EMBL" id="SGPM01000413">
    <property type="protein sequence ID" value="THH22510.1"/>
    <property type="molecule type" value="Genomic_DNA"/>
</dbReference>
<reference evidence="2 3" key="1">
    <citation type="submission" date="2019-02" db="EMBL/GenBank/DDBJ databases">
        <title>Genome sequencing of the rare red list fungi Antrodiella citrinella (Flaviporus citrinellus).</title>
        <authorList>
            <person name="Buettner E."/>
            <person name="Kellner H."/>
        </authorList>
    </citation>
    <scope>NUCLEOTIDE SEQUENCE [LARGE SCALE GENOMIC DNA]</scope>
    <source>
        <strain evidence="2 3">DSM 108506</strain>
    </source>
</reference>
<feature type="region of interest" description="Disordered" evidence="1">
    <location>
        <begin position="693"/>
        <end position="730"/>
    </location>
</feature>
<feature type="region of interest" description="Disordered" evidence="1">
    <location>
        <begin position="394"/>
        <end position="418"/>
    </location>
</feature>
<sequence>MEMRWIYTLFLMIDANFKLKLKDKGIQDLELAPGWAYYVNEASFQNHIDEHHRKNGDAIEENTCSAEHNAILKANLRKEGYIASGVGAVFCARHCLVRPNGVGDLQKGERYVNMDYLILQTLSLAIVSLVLLSYDIACQYSKNFRKRVQSFPLPMQVSEAVNIRFAIPKKHFMVHGPNHSRFSLNYVQWVGRTYGEGIESAWHVFNCVSMATREMGPAMRHEVLNDHWGSWNWEKILGFGFLMSKSFLEAHDMKTKQAQRFEDLNATFTTDTIARWNAQLTRWNNDPTTKPDPFEELETRNTLKEIRAKLAEEDTRDTARGAVVLHEVSPSVFLHMGLEIEDQQRRLRVRATGSLNATALASLQEKRSTLARRIELWRKTQAIYLPVATPLYAASSDPSASPAPSRNDGDGDDADASPATLTKAEDITLWLPSELPSNLMTADYIKIIAAKECEFRKAQMFDALANIRRIRRIITGITEFKKLNLVNEGQRTSTRLRSYYDKFKQQIDHSASRYRAARNALLVLDPTGDWTIHLKVLHADDIRGPLADKDDALKEGRRELSWIWLVQHASSPEDGFENDFSEGMRVEWAKAKARAERWSEEVKLLQEEMRRVLEFLSWKAAWWRSQVNQRAGTSPTLKEGLSAYAEKQARVHEDLRKSFASRWYQVLGTHQIMPPWKVKYLGSEEIPILPNVRLRVSKRTPMEESGDEEEEEEEEEDGDDGDDDDSGDDN</sequence>
<proteinExistence type="predicted"/>
<dbReference type="AlphaFoldDB" id="A0A4S4MH95"/>
<dbReference type="Pfam" id="PF18758">
    <property type="entry name" value="KDZ"/>
    <property type="match status" value="1"/>
</dbReference>
<gene>
    <name evidence="2" type="ORF">EUX98_g8182</name>
</gene>
<evidence type="ECO:0000313" key="3">
    <source>
        <dbReference type="Proteomes" id="UP000308730"/>
    </source>
</evidence>
<dbReference type="OrthoDB" id="2756259at2759"/>
<evidence type="ECO:0000313" key="2">
    <source>
        <dbReference type="EMBL" id="THH22510.1"/>
    </source>
</evidence>
<name>A0A4S4MH95_9APHY</name>
<dbReference type="InterPro" id="IPR040521">
    <property type="entry name" value="KDZ"/>
</dbReference>